<dbReference type="EMBL" id="KQ435724">
    <property type="protein sequence ID" value="KOX78479.1"/>
    <property type="molecule type" value="Genomic_DNA"/>
</dbReference>
<proteinExistence type="predicted"/>
<keyword evidence="2" id="KW-1185">Reference proteome</keyword>
<dbReference type="AlphaFoldDB" id="A0A0M9A995"/>
<gene>
    <name evidence="1" type="ORF">WN51_07886</name>
</gene>
<organism evidence="1 2">
    <name type="scientific">Melipona quadrifasciata</name>
    <dbReference type="NCBI Taxonomy" id="166423"/>
    <lineage>
        <taxon>Eukaryota</taxon>
        <taxon>Metazoa</taxon>
        <taxon>Ecdysozoa</taxon>
        <taxon>Arthropoda</taxon>
        <taxon>Hexapoda</taxon>
        <taxon>Insecta</taxon>
        <taxon>Pterygota</taxon>
        <taxon>Neoptera</taxon>
        <taxon>Endopterygota</taxon>
        <taxon>Hymenoptera</taxon>
        <taxon>Apocrita</taxon>
        <taxon>Aculeata</taxon>
        <taxon>Apoidea</taxon>
        <taxon>Anthophila</taxon>
        <taxon>Apidae</taxon>
        <taxon>Melipona</taxon>
    </lineage>
</organism>
<reference evidence="1 2" key="1">
    <citation type="submission" date="2015-07" db="EMBL/GenBank/DDBJ databases">
        <title>The genome of Melipona quadrifasciata.</title>
        <authorList>
            <person name="Pan H."/>
            <person name="Kapheim K."/>
        </authorList>
    </citation>
    <scope>NUCLEOTIDE SEQUENCE [LARGE SCALE GENOMIC DNA]</scope>
    <source>
        <strain evidence="1">0111107301</strain>
        <tissue evidence="1">Whole body</tissue>
    </source>
</reference>
<sequence length="71" mass="8308">MYRSHRRGQFHPQKSTLFYLYVKIENKKFGLLCAITATYCTHQFCITCTYPPHNTTTPAAFESNQVPYKIT</sequence>
<protein>
    <submittedName>
        <fullName evidence="1">Uncharacterized protein</fullName>
    </submittedName>
</protein>
<evidence type="ECO:0000313" key="2">
    <source>
        <dbReference type="Proteomes" id="UP000053105"/>
    </source>
</evidence>
<dbReference type="Proteomes" id="UP000053105">
    <property type="component" value="Unassembled WGS sequence"/>
</dbReference>
<evidence type="ECO:0000313" key="1">
    <source>
        <dbReference type="EMBL" id="KOX78479.1"/>
    </source>
</evidence>
<name>A0A0M9A995_9HYME</name>
<accession>A0A0M9A995</accession>